<dbReference type="GO" id="GO:0052689">
    <property type="term" value="F:carboxylic ester hydrolase activity"/>
    <property type="evidence" value="ECO:0007669"/>
    <property type="project" value="UniProtKB-ARBA"/>
</dbReference>
<feature type="region of interest" description="Disordered" evidence="3">
    <location>
        <begin position="18"/>
        <end position="76"/>
    </location>
</feature>
<evidence type="ECO:0000259" key="5">
    <source>
        <dbReference type="Pfam" id="PF00326"/>
    </source>
</evidence>
<dbReference type="RefSeq" id="WP_090849576.1">
    <property type="nucleotide sequence ID" value="NZ_FMZM01000001.1"/>
</dbReference>
<evidence type="ECO:0000256" key="3">
    <source>
        <dbReference type="SAM" id="MobiDB-lite"/>
    </source>
</evidence>
<dbReference type="Gene3D" id="3.40.50.1820">
    <property type="entry name" value="alpha/beta hydrolase"/>
    <property type="match status" value="1"/>
</dbReference>
<evidence type="ECO:0000313" key="6">
    <source>
        <dbReference type="EMBL" id="SDC01228.1"/>
    </source>
</evidence>
<dbReference type="Proteomes" id="UP000199034">
    <property type="component" value="Unassembled WGS sequence"/>
</dbReference>
<organism evidence="6 7">
    <name type="scientific">Nocardioides lianchengensis</name>
    <dbReference type="NCBI Taxonomy" id="1045774"/>
    <lineage>
        <taxon>Bacteria</taxon>
        <taxon>Bacillati</taxon>
        <taxon>Actinomycetota</taxon>
        <taxon>Actinomycetes</taxon>
        <taxon>Propionibacteriales</taxon>
        <taxon>Nocardioidaceae</taxon>
        <taxon>Nocardioides</taxon>
    </lineage>
</organism>
<protein>
    <submittedName>
        <fullName evidence="6">Prolyl oligopeptidase family protein</fullName>
    </submittedName>
</protein>
<evidence type="ECO:0000256" key="4">
    <source>
        <dbReference type="SAM" id="SignalP"/>
    </source>
</evidence>
<feature type="signal peptide" evidence="4">
    <location>
        <begin position="1"/>
        <end position="19"/>
    </location>
</feature>
<dbReference type="Pfam" id="PF00326">
    <property type="entry name" value="Peptidase_S9"/>
    <property type="match status" value="1"/>
</dbReference>
<feature type="compositionally biased region" description="Low complexity" evidence="3">
    <location>
        <begin position="26"/>
        <end position="60"/>
    </location>
</feature>
<dbReference type="PANTHER" id="PTHR22946">
    <property type="entry name" value="DIENELACTONE HYDROLASE DOMAIN-CONTAINING PROTEIN-RELATED"/>
    <property type="match status" value="1"/>
</dbReference>
<proteinExistence type="inferred from homology"/>
<dbReference type="InterPro" id="IPR050261">
    <property type="entry name" value="FrsA_esterase"/>
</dbReference>
<dbReference type="InterPro" id="IPR029058">
    <property type="entry name" value="AB_hydrolase_fold"/>
</dbReference>
<dbReference type="OrthoDB" id="63034at2"/>
<dbReference type="SUPFAM" id="SSF53474">
    <property type="entry name" value="alpha/beta-Hydrolases"/>
    <property type="match status" value="1"/>
</dbReference>
<name>A0A1G6I495_9ACTN</name>
<evidence type="ECO:0000313" key="7">
    <source>
        <dbReference type="Proteomes" id="UP000199034"/>
    </source>
</evidence>
<evidence type="ECO:0000256" key="1">
    <source>
        <dbReference type="ARBA" id="ARBA00008645"/>
    </source>
</evidence>
<feature type="chain" id="PRO_5043825722" evidence="4">
    <location>
        <begin position="20"/>
        <end position="353"/>
    </location>
</feature>
<sequence>MRRTAAAALLLLAPLVACSDDDSSDAPDAAPSASTPPTQQPSATSAPTPTEPAEPAEPADTLPPVTDRTSLPQLMREEFRGSRIRFTELEGETASYTRHRVVYRSGDVRVSGVLLRPKGEGPFPGIVLNHGYIDPDVYVTGQGLAREQDWLANAGFVVLHTDYRGHAGSDPATALDRESRIGYTRDALNAVASLKREPYVDADKMAMLGRSMGGGITLNALVAQPGIVDAAVVYASVSSRYLDNLRHFTAVSRPDAVDAVYERFGTPQEAPEVYRGLSSRTYFDRITEPVLMHHGTDDEQCPFPWARTTQRLLTEAGVESRLEVYDGERHAFVPEWQASIEETVRFLKRRLDV</sequence>
<dbReference type="GO" id="GO:0006508">
    <property type="term" value="P:proteolysis"/>
    <property type="evidence" value="ECO:0007669"/>
    <property type="project" value="InterPro"/>
</dbReference>
<accession>A0A1G6I495</accession>
<keyword evidence="4" id="KW-0732">Signal</keyword>
<comment type="similarity">
    <text evidence="1">Belongs to the AB hydrolase superfamily.</text>
</comment>
<evidence type="ECO:0000256" key="2">
    <source>
        <dbReference type="ARBA" id="ARBA00022801"/>
    </source>
</evidence>
<dbReference type="InterPro" id="IPR001375">
    <property type="entry name" value="Peptidase_S9_cat"/>
</dbReference>
<keyword evidence="2" id="KW-0378">Hydrolase</keyword>
<reference evidence="6 7" key="1">
    <citation type="submission" date="2016-10" db="EMBL/GenBank/DDBJ databases">
        <authorList>
            <person name="de Groot N.N."/>
        </authorList>
    </citation>
    <scope>NUCLEOTIDE SEQUENCE [LARGE SCALE GENOMIC DNA]</scope>
    <source>
        <strain evidence="6 7">CGMCC 4.6858</strain>
    </source>
</reference>
<gene>
    <name evidence="6" type="ORF">SAMN05421872_10148</name>
</gene>
<feature type="domain" description="Peptidase S9 prolyl oligopeptidase catalytic" evidence="5">
    <location>
        <begin position="147"/>
        <end position="349"/>
    </location>
</feature>
<dbReference type="EMBL" id="FMZM01000001">
    <property type="protein sequence ID" value="SDC01228.1"/>
    <property type="molecule type" value="Genomic_DNA"/>
</dbReference>
<dbReference type="STRING" id="1045774.SAMN05421872_10148"/>
<dbReference type="AlphaFoldDB" id="A0A1G6I495"/>
<dbReference type="GO" id="GO:0008236">
    <property type="term" value="F:serine-type peptidase activity"/>
    <property type="evidence" value="ECO:0007669"/>
    <property type="project" value="InterPro"/>
</dbReference>
<keyword evidence="7" id="KW-1185">Reference proteome</keyword>
<dbReference type="PANTHER" id="PTHR22946:SF9">
    <property type="entry name" value="POLYKETIDE TRANSFERASE AF380"/>
    <property type="match status" value="1"/>
</dbReference>